<sequence>MIRKRKKKIFGYLEKPRISVFRSNKHIYAQVIDDYKGHTLISVSSKNFDFKNLKKKEISYKIGKILGKKIYSYGIKKIVFDRNRYIYHGRVKALAEGLRNVGLQF</sequence>
<evidence type="ECO:0000313" key="9">
    <source>
        <dbReference type="Proteomes" id="UP000008074"/>
    </source>
</evidence>
<dbReference type="InterPro" id="IPR004389">
    <property type="entry name" value="Ribosomal_uL18_bac-type"/>
</dbReference>
<evidence type="ECO:0000256" key="6">
    <source>
        <dbReference type="ARBA" id="ARBA00035197"/>
    </source>
</evidence>
<dbReference type="HAMAP" id="MF_01337_B">
    <property type="entry name" value="Ribosomal_uL18_B"/>
    <property type="match status" value="1"/>
</dbReference>
<accession>C7LKI5</accession>
<dbReference type="CDD" id="cd00432">
    <property type="entry name" value="Ribosomal_L18_L5e"/>
    <property type="match status" value="1"/>
</dbReference>
<dbReference type="PANTHER" id="PTHR12899:SF3">
    <property type="entry name" value="LARGE RIBOSOMAL SUBUNIT PROTEIN UL18M"/>
    <property type="match status" value="1"/>
</dbReference>
<dbReference type="InterPro" id="IPR057268">
    <property type="entry name" value="Ribosomal_L18"/>
</dbReference>
<dbReference type="FunFam" id="3.30.420.100:FF:000001">
    <property type="entry name" value="50S ribosomal protein L18"/>
    <property type="match status" value="1"/>
</dbReference>
<dbReference type="EMBL" id="CP001605">
    <property type="protein sequence ID" value="ACU52947.1"/>
    <property type="molecule type" value="Genomic_DNA"/>
</dbReference>
<evidence type="ECO:0000256" key="1">
    <source>
        <dbReference type="ARBA" id="ARBA00007116"/>
    </source>
</evidence>
<dbReference type="PANTHER" id="PTHR12899">
    <property type="entry name" value="39S RIBOSOMAL PROTEIN L18, MITOCHONDRIAL"/>
    <property type="match status" value="1"/>
</dbReference>
<comment type="similarity">
    <text evidence="1 7">Belongs to the universal ribosomal protein uL18 family.</text>
</comment>
<evidence type="ECO:0000256" key="2">
    <source>
        <dbReference type="ARBA" id="ARBA00022730"/>
    </source>
</evidence>
<reference evidence="8 9" key="1">
    <citation type="journal article" date="2009" name="Proc. Natl. Acad. Sci. U.S.A.">
        <title>Convergent evolution of metabolic roles in bacterial co-symbionts of insects.</title>
        <authorList>
            <person name="McCutcheon J.P."/>
            <person name="McDonald B.R."/>
            <person name="Moran N.A."/>
        </authorList>
    </citation>
    <scope>NUCLEOTIDE SEQUENCE [LARGE SCALE GENOMIC DNA]</scope>
    <source>
        <strain evidence="8 9">SMDSEM</strain>
    </source>
</reference>
<dbReference type="GO" id="GO:0005737">
    <property type="term" value="C:cytoplasm"/>
    <property type="evidence" value="ECO:0007669"/>
    <property type="project" value="UniProtKB-ARBA"/>
</dbReference>
<dbReference type="Proteomes" id="UP000008074">
    <property type="component" value="Chromosome"/>
</dbReference>
<dbReference type="GO" id="GO:0003735">
    <property type="term" value="F:structural constituent of ribosome"/>
    <property type="evidence" value="ECO:0007669"/>
    <property type="project" value="InterPro"/>
</dbReference>
<keyword evidence="3 7" id="KW-0694">RNA-binding</keyword>
<dbReference type="InterPro" id="IPR005484">
    <property type="entry name" value="Ribosomal_uL18_bac/plant/anim"/>
</dbReference>
<proteinExistence type="inferred from homology"/>
<dbReference type="GO" id="GO:0008097">
    <property type="term" value="F:5S rRNA binding"/>
    <property type="evidence" value="ECO:0007669"/>
    <property type="project" value="TreeGrafter"/>
</dbReference>
<dbReference type="NCBIfam" id="TIGR00060">
    <property type="entry name" value="L18_bact"/>
    <property type="match status" value="1"/>
</dbReference>
<dbReference type="GO" id="GO:0006412">
    <property type="term" value="P:translation"/>
    <property type="evidence" value="ECO:0007669"/>
    <property type="project" value="UniProtKB-UniRule"/>
</dbReference>
<evidence type="ECO:0000256" key="5">
    <source>
        <dbReference type="ARBA" id="ARBA00023274"/>
    </source>
</evidence>
<dbReference type="SUPFAM" id="SSF53137">
    <property type="entry name" value="Translational machinery components"/>
    <property type="match status" value="1"/>
</dbReference>
<evidence type="ECO:0000256" key="3">
    <source>
        <dbReference type="ARBA" id="ARBA00022884"/>
    </source>
</evidence>
<dbReference type="GO" id="GO:1990904">
    <property type="term" value="C:ribonucleoprotein complex"/>
    <property type="evidence" value="ECO:0007669"/>
    <property type="project" value="UniProtKB-KW"/>
</dbReference>
<dbReference type="Pfam" id="PF00861">
    <property type="entry name" value="Ribosomal_L18p"/>
    <property type="match status" value="1"/>
</dbReference>
<comment type="subunit">
    <text evidence="7">Part of the 50S ribosomal subunit; part of the 5S rRNA/L5/L18/L25 subcomplex. Contacts the 5S and 23S rRNAs.</text>
</comment>
<evidence type="ECO:0000313" key="8">
    <source>
        <dbReference type="EMBL" id="ACU52947.1"/>
    </source>
</evidence>
<dbReference type="Gene3D" id="3.30.420.100">
    <property type="match status" value="1"/>
</dbReference>
<organism evidence="8 9">
    <name type="scientific">Karelsulcia muelleri (strain SMDSEM)</name>
    <name type="common">Sulcia muelleri</name>
    <dbReference type="NCBI Taxonomy" id="595499"/>
    <lineage>
        <taxon>Bacteria</taxon>
        <taxon>Pseudomonadati</taxon>
        <taxon>Bacteroidota</taxon>
        <taxon>Flavobacteriia</taxon>
        <taxon>Flavobacteriales</taxon>
        <taxon>Candidatus Karelsulcia</taxon>
    </lineage>
</organism>
<keyword evidence="4 7" id="KW-0689">Ribosomal protein</keyword>
<dbReference type="HOGENOM" id="CLU_098841_0_1_10"/>
<comment type="function">
    <text evidence="7">This is one of the proteins that bind and probably mediate the attachment of the 5S RNA into the large ribosomal subunit, where it forms part of the central protuberance.</text>
</comment>
<name>C7LKI5_KARMS</name>
<keyword evidence="2 7" id="KW-0699">rRNA-binding</keyword>
<gene>
    <name evidence="7 8" type="primary">rplR</name>
    <name evidence="8" type="ordered locus">SMDSEM_248</name>
</gene>
<dbReference type="KEGG" id="sms:SMDSEM_248"/>
<keyword evidence="5 7" id="KW-0687">Ribonucleoprotein</keyword>
<evidence type="ECO:0000256" key="7">
    <source>
        <dbReference type="HAMAP-Rule" id="MF_01337"/>
    </source>
</evidence>
<protein>
    <recommendedName>
        <fullName evidence="6 7">Large ribosomal subunit protein uL18</fullName>
    </recommendedName>
</protein>
<evidence type="ECO:0000256" key="4">
    <source>
        <dbReference type="ARBA" id="ARBA00022980"/>
    </source>
</evidence>
<dbReference type="GO" id="GO:0005840">
    <property type="term" value="C:ribosome"/>
    <property type="evidence" value="ECO:0007669"/>
    <property type="project" value="UniProtKB-KW"/>
</dbReference>
<dbReference type="STRING" id="595499.SMDSEM_248"/>
<dbReference type="AlphaFoldDB" id="C7LKI5"/>